<name>A0A915J5B1_ROMCU</name>
<evidence type="ECO:0000313" key="2">
    <source>
        <dbReference type="Proteomes" id="UP000887565"/>
    </source>
</evidence>
<reference evidence="3" key="1">
    <citation type="submission" date="2022-11" db="UniProtKB">
        <authorList>
            <consortium name="WormBaseParasite"/>
        </authorList>
    </citation>
    <scope>IDENTIFICATION</scope>
</reference>
<sequence>MMKNALVFTALAFILMFDRKVETMVNDDDLSMDNYGSNEDDNDMIIKKRFVIRYRQPYTKLRGRLHLMRLPNSDDNGNRKRANAELVNGLLGMRLGDLAKAG</sequence>
<dbReference type="AlphaFoldDB" id="A0A915J5B1"/>
<evidence type="ECO:0000313" key="3">
    <source>
        <dbReference type="WBParaSite" id="nRc.2.0.1.t21621-RA"/>
    </source>
</evidence>
<organism evidence="2 3">
    <name type="scientific">Romanomermis culicivorax</name>
    <name type="common">Nematode worm</name>
    <dbReference type="NCBI Taxonomy" id="13658"/>
    <lineage>
        <taxon>Eukaryota</taxon>
        <taxon>Metazoa</taxon>
        <taxon>Ecdysozoa</taxon>
        <taxon>Nematoda</taxon>
        <taxon>Enoplea</taxon>
        <taxon>Dorylaimia</taxon>
        <taxon>Mermithida</taxon>
        <taxon>Mermithoidea</taxon>
        <taxon>Mermithidae</taxon>
        <taxon>Romanomermis</taxon>
    </lineage>
</organism>
<protein>
    <submittedName>
        <fullName evidence="3">Uncharacterized protein</fullName>
    </submittedName>
</protein>
<dbReference type="WBParaSite" id="nRc.2.0.1.t21621-RA">
    <property type="protein sequence ID" value="nRc.2.0.1.t21621-RA"/>
    <property type="gene ID" value="nRc.2.0.1.g21621"/>
</dbReference>
<feature type="signal peptide" evidence="1">
    <location>
        <begin position="1"/>
        <end position="23"/>
    </location>
</feature>
<feature type="chain" id="PRO_5036975631" evidence="1">
    <location>
        <begin position="24"/>
        <end position="102"/>
    </location>
</feature>
<dbReference type="Proteomes" id="UP000887565">
    <property type="component" value="Unplaced"/>
</dbReference>
<proteinExistence type="predicted"/>
<evidence type="ECO:0000256" key="1">
    <source>
        <dbReference type="SAM" id="SignalP"/>
    </source>
</evidence>
<accession>A0A915J5B1</accession>
<keyword evidence="1" id="KW-0732">Signal</keyword>
<keyword evidence="2" id="KW-1185">Reference proteome</keyword>